<comment type="caution">
    <text evidence="2">The sequence shown here is derived from an EMBL/GenBank/DDBJ whole genome shotgun (WGS) entry which is preliminary data.</text>
</comment>
<feature type="non-terminal residue" evidence="2">
    <location>
        <position position="287"/>
    </location>
</feature>
<dbReference type="AlphaFoldDB" id="A0A0F9CI22"/>
<sequence>MKFSPQALASLKYFCEKRNEYHLATAGSLLGVKLTKRFPVGKVNFLDLGPLNFFEFLHAIGESDLVFMLEKIQSPKAISEIFHNKLITFLKYYFIIGGMPEAVSTYLKTENLEQVRDVQKEILDAYILDFAKHAPKDEAMKIMAVWESIPNQLAKENKKFIYSAIRKSARAREFETSIQWLKSAGLVIKANHISIPKLPLDAYSDKQAFKIFLLDIGLLGTMSKLDPRIVLEENKLFQEFKGSLTENFVAVELYEKHFDELYYWTSGGIAEVDFVISTQQQIFPLEV</sequence>
<dbReference type="Pfam" id="PF13635">
    <property type="entry name" value="DUF4143"/>
    <property type="match status" value="1"/>
</dbReference>
<dbReference type="InterPro" id="IPR025420">
    <property type="entry name" value="DUF4143"/>
</dbReference>
<dbReference type="PANTHER" id="PTHR33295:SF7">
    <property type="entry name" value="ATPASE"/>
    <property type="match status" value="1"/>
</dbReference>
<feature type="domain" description="DUF4143" evidence="1">
    <location>
        <begin position="129"/>
        <end position="287"/>
    </location>
</feature>
<dbReference type="PANTHER" id="PTHR33295">
    <property type="entry name" value="ATPASE"/>
    <property type="match status" value="1"/>
</dbReference>
<gene>
    <name evidence="2" type="ORF">LCGC14_2607040</name>
</gene>
<accession>A0A0F9CI22</accession>
<dbReference type="EMBL" id="LAZR01044161">
    <property type="protein sequence ID" value="KKL05336.1"/>
    <property type="molecule type" value="Genomic_DNA"/>
</dbReference>
<reference evidence="2" key="1">
    <citation type="journal article" date="2015" name="Nature">
        <title>Complex archaea that bridge the gap between prokaryotes and eukaryotes.</title>
        <authorList>
            <person name="Spang A."/>
            <person name="Saw J.H."/>
            <person name="Jorgensen S.L."/>
            <person name="Zaremba-Niedzwiedzka K."/>
            <person name="Martijn J."/>
            <person name="Lind A.E."/>
            <person name="van Eijk R."/>
            <person name="Schleper C."/>
            <person name="Guy L."/>
            <person name="Ettema T.J."/>
        </authorList>
    </citation>
    <scope>NUCLEOTIDE SEQUENCE</scope>
</reference>
<evidence type="ECO:0000313" key="2">
    <source>
        <dbReference type="EMBL" id="KKL05336.1"/>
    </source>
</evidence>
<organism evidence="2">
    <name type="scientific">marine sediment metagenome</name>
    <dbReference type="NCBI Taxonomy" id="412755"/>
    <lineage>
        <taxon>unclassified sequences</taxon>
        <taxon>metagenomes</taxon>
        <taxon>ecological metagenomes</taxon>
    </lineage>
</organism>
<protein>
    <recommendedName>
        <fullName evidence="1">DUF4143 domain-containing protein</fullName>
    </recommendedName>
</protein>
<evidence type="ECO:0000259" key="1">
    <source>
        <dbReference type="Pfam" id="PF13635"/>
    </source>
</evidence>
<proteinExistence type="predicted"/>
<name>A0A0F9CI22_9ZZZZ</name>